<comment type="caution">
    <text evidence="1">The sequence shown here is derived from an EMBL/GenBank/DDBJ whole genome shotgun (WGS) entry which is preliminary data.</text>
</comment>
<gene>
    <name evidence="1" type="ORF">NC653_039346</name>
</gene>
<proteinExistence type="predicted"/>
<protein>
    <submittedName>
        <fullName evidence="1">Uncharacterized protein</fullName>
    </submittedName>
</protein>
<evidence type="ECO:0000313" key="1">
    <source>
        <dbReference type="EMBL" id="KAJ6957374.1"/>
    </source>
</evidence>
<organism evidence="1 2">
    <name type="scientific">Populus alba x Populus x berolinensis</name>
    <dbReference type="NCBI Taxonomy" id="444605"/>
    <lineage>
        <taxon>Eukaryota</taxon>
        <taxon>Viridiplantae</taxon>
        <taxon>Streptophyta</taxon>
        <taxon>Embryophyta</taxon>
        <taxon>Tracheophyta</taxon>
        <taxon>Spermatophyta</taxon>
        <taxon>Magnoliopsida</taxon>
        <taxon>eudicotyledons</taxon>
        <taxon>Gunneridae</taxon>
        <taxon>Pentapetalae</taxon>
        <taxon>rosids</taxon>
        <taxon>fabids</taxon>
        <taxon>Malpighiales</taxon>
        <taxon>Salicaceae</taxon>
        <taxon>Saliceae</taxon>
        <taxon>Populus</taxon>
    </lineage>
</organism>
<dbReference type="EMBL" id="JAQIZT010000018">
    <property type="protein sequence ID" value="KAJ6957374.1"/>
    <property type="molecule type" value="Genomic_DNA"/>
</dbReference>
<dbReference type="AlphaFoldDB" id="A0AAD6LBS7"/>
<sequence>MWAFRVGFEFDYVFDWTILTVVYASLFVHEYEIHLTLTQRAKLLLLPAEEAADRLTAADRFVLDYGFSFDMLHQSTIMGAESSVLSLEVVLHYNVAIIPCGPWIISVLQAPMGHTTRLLFSLP</sequence>
<accession>A0AAD6LBS7</accession>
<dbReference type="Proteomes" id="UP001164929">
    <property type="component" value="Chromosome 18"/>
</dbReference>
<reference evidence="1 2" key="1">
    <citation type="journal article" date="2023" name="Mol. Ecol. Resour.">
        <title>Chromosome-level genome assembly of a triploid poplar Populus alba 'Berolinensis'.</title>
        <authorList>
            <person name="Chen S."/>
            <person name="Yu Y."/>
            <person name="Wang X."/>
            <person name="Wang S."/>
            <person name="Zhang T."/>
            <person name="Zhou Y."/>
            <person name="He R."/>
            <person name="Meng N."/>
            <person name="Wang Y."/>
            <person name="Liu W."/>
            <person name="Liu Z."/>
            <person name="Liu J."/>
            <person name="Guo Q."/>
            <person name="Huang H."/>
            <person name="Sederoff R.R."/>
            <person name="Wang G."/>
            <person name="Qu G."/>
            <person name="Chen S."/>
        </authorList>
    </citation>
    <scope>NUCLEOTIDE SEQUENCE [LARGE SCALE GENOMIC DNA]</scope>
    <source>
        <strain evidence="1">SC-2020</strain>
    </source>
</reference>
<evidence type="ECO:0000313" key="2">
    <source>
        <dbReference type="Proteomes" id="UP001164929"/>
    </source>
</evidence>
<keyword evidence="2" id="KW-1185">Reference proteome</keyword>
<name>A0AAD6LBS7_9ROSI</name>